<evidence type="ECO:0000256" key="1">
    <source>
        <dbReference type="ARBA" id="ARBA00004196"/>
    </source>
</evidence>
<dbReference type="RefSeq" id="WP_269041461.1">
    <property type="nucleotide sequence ID" value="NZ_CP114040.1"/>
</dbReference>
<gene>
    <name evidence="5" type="ORF">O0S08_23470</name>
</gene>
<evidence type="ECO:0008006" key="7">
    <source>
        <dbReference type="Google" id="ProtNLM"/>
    </source>
</evidence>
<dbReference type="Proteomes" id="UP001164459">
    <property type="component" value="Chromosome"/>
</dbReference>
<proteinExistence type="predicted"/>
<dbReference type="PANTHER" id="PTHR31018">
    <property type="entry name" value="SPORULATION-SPECIFIC PROTEIN-RELATED"/>
    <property type="match status" value="1"/>
</dbReference>
<keyword evidence="2" id="KW-0732">Signal</keyword>
<dbReference type="EMBL" id="CP114040">
    <property type="protein sequence ID" value="WAS99100.1"/>
    <property type="molecule type" value="Genomic_DNA"/>
</dbReference>
<sequence>MTRAGQPHSPRAPRPPVAPAGIGCGRPATRCNGLSRADWRRALAALVVAALATACEPAFDCQAPVDAEGLELSGDGAGATMESFCSGYTLGVEIDSLVVHGTRIQRLELPCLCGVTQSVEITDNSELVDLGGLGRVRAIGGGLVVARNPRLATLTGLPTNAAVGVAVDESSIVIEDNDALVDLAGLPAAGAELQGDLQIVGNERLASLSALPPALTRVRGLRIDGNPALKSLEGLPPGLATIGEGGLVIAANHGLHDLGGLPPGLARVDGSLEIRANDRLEQLAGVPAALVTVGGDLEISGNLALRDLSGLPDDLRVGGLLDIRNDDRLVDLSGLPAQLQLGVQAETGDSLRVLHNDGLLDLSGLPAGITELAGSARIVGNPDLADLSGLFEHVRKIGGALEIGENHALVDLDGLPDDLQLGVDRQGLSLVVAENQGLEFLTGFPPGLAALPGGLAVLQNRNLRDLTGLEPLRHVVGDLVIGRRRVADLDLACSDAEKPGGNGSMQTLTGLSALERVDGTLAIACNPALTALDAFASLQTVDGSLILRENPGLTDIAGLGGPDGALTHVGGVFELRCSPLLDLEAAVAVLDHVDASIPTVLDLACP</sequence>
<protein>
    <recommendedName>
        <fullName evidence="7">Receptor L domain-containing protein</fullName>
    </recommendedName>
</protein>
<dbReference type="InterPro" id="IPR051648">
    <property type="entry name" value="CWI-Assembly_Regulator"/>
</dbReference>
<keyword evidence="3" id="KW-0325">Glycoprotein</keyword>
<dbReference type="InterPro" id="IPR032675">
    <property type="entry name" value="LRR_dom_sf"/>
</dbReference>
<name>A0ABY7HJ88_9BACT</name>
<organism evidence="5 6">
    <name type="scientific">Nannocystis punicea</name>
    <dbReference type="NCBI Taxonomy" id="2995304"/>
    <lineage>
        <taxon>Bacteria</taxon>
        <taxon>Pseudomonadati</taxon>
        <taxon>Myxococcota</taxon>
        <taxon>Polyangia</taxon>
        <taxon>Nannocystales</taxon>
        <taxon>Nannocystaceae</taxon>
        <taxon>Nannocystis</taxon>
    </lineage>
</organism>
<feature type="region of interest" description="Disordered" evidence="4">
    <location>
        <begin position="1"/>
        <end position="21"/>
    </location>
</feature>
<evidence type="ECO:0000313" key="5">
    <source>
        <dbReference type="EMBL" id="WAS99100.1"/>
    </source>
</evidence>
<dbReference type="SUPFAM" id="SSF52058">
    <property type="entry name" value="L domain-like"/>
    <property type="match status" value="4"/>
</dbReference>
<reference evidence="5" key="1">
    <citation type="submission" date="2022-11" db="EMBL/GenBank/DDBJ databases">
        <title>Minimal conservation of predation-associated metabolite biosynthetic gene clusters underscores biosynthetic potential of Myxococcota including descriptions for ten novel species: Archangium lansinium sp. nov., Myxococcus landrumus sp. nov., Nannocystis bai.</title>
        <authorList>
            <person name="Ahearne A."/>
            <person name="Stevens C."/>
            <person name="Dowd S."/>
        </authorList>
    </citation>
    <scope>NUCLEOTIDE SEQUENCE</scope>
    <source>
        <strain evidence="5">Fl3</strain>
    </source>
</reference>
<evidence type="ECO:0000256" key="3">
    <source>
        <dbReference type="ARBA" id="ARBA00023180"/>
    </source>
</evidence>
<evidence type="ECO:0000313" key="6">
    <source>
        <dbReference type="Proteomes" id="UP001164459"/>
    </source>
</evidence>
<evidence type="ECO:0000256" key="4">
    <source>
        <dbReference type="SAM" id="MobiDB-lite"/>
    </source>
</evidence>
<comment type="subcellular location">
    <subcellularLocation>
        <location evidence="1">Cell envelope</location>
    </subcellularLocation>
</comment>
<dbReference type="Gene3D" id="3.80.10.10">
    <property type="entry name" value="Ribonuclease Inhibitor"/>
    <property type="match status" value="1"/>
</dbReference>
<keyword evidence="6" id="KW-1185">Reference proteome</keyword>
<evidence type="ECO:0000256" key="2">
    <source>
        <dbReference type="ARBA" id="ARBA00022729"/>
    </source>
</evidence>
<accession>A0ABY7HJ88</accession>
<dbReference type="PANTHER" id="PTHR31018:SF3">
    <property type="entry name" value="RECEPTOR PROTEIN-TYROSINE KINASE"/>
    <property type="match status" value="1"/>
</dbReference>